<reference evidence="1" key="1">
    <citation type="submission" date="2021-11" db="EMBL/GenBank/DDBJ databases">
        <authorList>
            <person name="Rodrigo-Torres L."/>
            <person name="Arahal R. D."/>
            <person name="Lucena T."/>
        </authorList>
    </citation>
    <scope>NUCLEOTIDE SEQUENCE</scope>
    <source>
        <strain evidence="1">CECT 7929</strain>
    </source>
</reference>
<dbReference type="RefSeq" id="WP_237466704.1">
    <property type="nucleotide sequence ID" value="NZ_CAKLDI010000001.1"/>
</dbReference>
<name>A0ABN8DW92_9VIBR</name>
<sequence>MKRQGWLLSTLLLIGCGGSLEDEFMHESVQIRSEMKFVAMGSTYLKRCRQEITRDERNSMAMGMTIAYAGAVQQIGQAQADAYVEGLESYYNQHFAKATCPQLYVQFKQKKY</sequence>
<dbReference type="EMBL" id="CAKLDI010000001">
    <property type="protein sequence ID" value="CAH0534266.1"/>
    <property type="molecule type" value="Genomic_DNA"/>
</dbReference>
<gene>
    <name evidence="1" type="ORF">VST7929_02182</name>
</gene>
<keyword evidence="2" id="KW-1185">Reference proteome</keyword>
<proteinExistence type="predicted"/>
<comment type="caution">
    <text evidence="1">The sequence shown here is derived from an EMBL/GenBank/DDBJ whole genome shotgun (WGS) entry which is preliminary data.</text>
</comment>
<organism evidence="1 2">
    <name type="scientific">Vibrio stylophorae</name>
    <dbReference type="NCBI Taxonomy" id="659351"/>
    <lineage>
        <taxon>Bacteria</taxon>
        <taxon>Pseudomonadati</taxon>
        <taxon>Pseudomonadota</taxon>
        <taxon>Gammaproteobacteria</taxon>
        <taxon>Vibrionales</taxon>
        <taxon>Vibrionaceae</taxon>
        <taxon>Vibrio</taxon>
    </lineage>
</organism>
<dbReference type="Proteomes" id="UP000838672">
    <property type="component" value="Unassembled WGS sequence"/>
</dbReference>
<protein>
    <recommendedName>
        <fullName evidence="3">Lipoprotein</fullName>
    </recommendedName>
</protein>
<evidence type="ECO:0000313" key="1">
    <source>
        <dbReference type="EMBL" id="CAH0534266.1"/>
    </source>
</evidence>
<dbReference type="PROSITE" id="PS51257">
    <property type="entry name" value="PROKAR_LIPOPROTEIN"/>
    <property type="match status" value="1"/>
</dbReference>
<accession>A0ABN8DW92</accession>
<evidence type="ECO:0000313" key="2">
    <source>
        <dbReference type="Proteomes" id="UP000838672"/>
    </source>
</evidence>
<evidence type="ECO:0008006" key="3">
    <source>
        <dbReference type="Google" id="ProtNLM"/>
    </source>
</evidence>